<dbReference type="Proteomes" id="UP000474802">
    <property type="component" value="Unassembled WGS sequence"/>
</dbReference>
<evidence type="ECO:0000256" key="5">
    <source>
        <dbReference type="ARBA" id="ARBA00022679"/>
    </source>
</evidence>
<evidence type="ECO:0000256" key="2">
    <source>
        <dbReference type="ARBA" id="ARBA00012438"/>
    </source>
</evidence>
<keyword evidence="4" id="KW-0597">Phosphoprotein</keyword>
<dbReference type="SUPFAM" id="SSF55785">
    <property type="entry name" value="PYP-like sensor domain (PAS domain)"/>
    <property type="match status" value="1"/>
</dbReference>
<feature type="compositionally biased region" description="Low complexity" evidence="9">
    <location>
        <begin position="576"/>
        <end position="589"/>
    </location>
</feature>
<feature type="domain" description="GAF" evidence="10">
    <location>
        <begin position="305"/>
        <end position="454"/>
    </location>
</feature>
<comment type="catalytic activity">
    <reaction evidence="1">
        <text>ATP + protein L-histidine = ADP + protein N-phospho-L-histidine.</text>
        <dbReference type="EC" id="2.7.13.3"/>
    </reaction>
</comment>
<evidence type="ECO:0000256" key="8">
    <source>
        <dbReference type="ARBA" id="ARBA00022840"/>
    </source>
</evidence>
<feature type="region of interest" description="Disordered" evidence="9">
    <location>
        <begin position="576"/>
        <end position="625"/>
    </location>
</feature>
<keyword evidence="8" id="KW-0067">ATP-binding</keyword>
<dbReference type="SMART" id="SM00065">
    <property type="entry name" value="GAF"/>
    <property type="match status" value="2"/>
</dbReference>
<dbReference type="GO" id="GO:0004673">
    <property type="term" value="F:protein histidine kinase activity"/>
    <property type="evidence" value="ECO:0007669"/>
    <property type="project" value="UniProtKB-EC"/>
</dbReference>
<dbReference type="InterPro" id="IPR011102">
    <property type="entry name" value="Sig_transdc_His_kinase_HWE"/>
</dbReference>
<feature type="compositionally biased region" description="Basic residues" evidence="9">
    <location>
        <begin position="616"/>
        <end position="625"/>
    </location>
</feature>
<dbReference type="EMBL" id="JAALFG010000003">
    <property type="protein sequence ID" value="NGP18540.1"/>
    <property type="molecule type" value="Genomic_DNA"/>
</dbReference>
<accession>A0A6M1SN46</accession>
<dbReference type="PANTHER" id="PTHR43102:SF2">
    <property type="entry name" value="GAF DOMAIN-CONTAINING PROTEIN"/>
    <property type="match status" value="1"/>
</dbReference>
<dbReference type="PANTHER" id="PTHR43102">
    <property type="entry name" value="SLR1143 PROTEIN"/>
    <property type="match status" value="1"/>
</dbReference>
<dbReference type="InterPro" id="IPR029016">
    <property type="entry name" value="GAF-like_dom_sf"/>
</dbReference>
<dbReference type="SMART" id="SM00911">
    <property type="entry name" value="HWE_HK"/>
    <property type="match status" value="1"/>
</dbReference>
<proteinExistence type="predicted"/>
<sequence>MHVKALRQSGLLNAAGNQQFDAQIKLLRKVLGVPVAVVSLLEEDKQVFAAHRGLPAAWAERGETPLTHSFCQYVVKEEEYLRVEDARQHPVLKDNLAIDDLGVVAYLGVPLRLPDGTTVGALAAIDSKPRDWTDEELDLLSSVAEVVVDKMATFISELSWRSMFEQLREGISVGRVVRDDQGRIIDWLYVEVNNAWGELVGIDPKAVVGRTVRDVIPGIEDAWVNEFAEVVETGNDIRFTRQVGPLNRWYDGYCQPTGPDTFIVLFMEVTDRVAAQAALNAVQSFTTRRQAALIEIGDRLRATTDPATIVRIAAEVLARALGASRVGYGVVDPIEDTIDIMADWCAPGVKSLAGLHRFRDYGSFIDDMKRGESVIITDVEADARTSAASRALLDMSVRTLVNVPLMEDGQLAGMMVVHYDQLKPFGRTEEDFVRAVADRTHAALDEAEFVAAQKLRDGEISHRLKNSMAMVQAIAHQTLKGDDIADRRSAFSSRLAALANAHEMLIHRTWDGAPLRDTIVSALEPHGDANRFTLDGPDVELTAKQALAVSLAVHELATNAIKYGALKASAAPCRSVGTSSRVTRASTSSNGPGESKAVLRSPSPQAKALDPSSSRGRCRPISRDR</sequence>
<reference evidence="12 13" key="1">
    <citation type="submission" date="2020-02" db="EMBL/GenBank/DDBJ databases">
        <authorList>
            <person name="Khan S.A."/>
            <person name="Jeon C.O."/>
            <person name="Chun B.H."/>
        </authorList>
    </citation>
    <scope>NUCLEOTIDE SEQUENCE [LARGE SCALE GENOMIC DNA]</scope>
    <source>
        <strain evidence="12 13">H239</strain>
    </source>
</reference>
<feature type="domain" description="GAF" evidence="10">
    <location>
        <begin position="15"/>
        <end position="158"/>
    </location>
</feature>
<dbReference type="SUPFAM" id="SSF55781">
    <property type="entry name" value="GAF domain-like"/>
    <property type="match status" value="2"/>
</dbReference>
<evidence type="ECO:0000256" key="3">
    <source>
        <dbReference type="ARBA" id="ARBA00021740"/>
    </source>
</evidence>
<evidence type="ECO:0000256" key="4">
    <source>
        <dbReference type="ARBA" id="ARBA00022553"/>
    </source>
</evidence>
<comment type="caution">
    <text evidence="12">The sequence shown here is derived from an EMBL/GenBank/DDBJ whole genome shotgun (WGS) entry which is preliminary data.</text>
</comment>
<dbReference type="AlphaFoldDB" id="A0A6M1SN46"/>
<evidence type="ECO:0000259" key="10">
    <source>
        <dbReference type="SMART" id="SM00065"/>
    </source>
</evidence>
<reference evidence="12 13" key="2">
    <citation type="submission" date="2020-03" db="EMBL/GenBank/DDBJ databases">
        <title>Devosia chinhatensis sp. nov., isolated from a hexachlorocyclohexane (HCH) dump site in India.</title>
        <authorList>
            <person name="Kumar M."/>
            <person name="Lal R."/>
        </authorList>
    </citation>
    <scope>NUCLEOTIDE SEQUENCE [LARGE SCALE GENOMIC DNA]</scope>
    <source>
        <strain evidence="12 13">H239</strain>
    </source>
</reference>
<keyword evidence="5" id="KW-0808">Transferase</keyword>
<keyword evidence="13" id="KW-1185">Reference proteome</keyword>
<evidence type="ECO:0000256" key="6">
    <source>
        <dbReference type="ARBA" id="ARBA00022741"/>
    </source>
</evidence>
<protein>
    <recommendedName>
        <fullName evidence="3">Blue-light-activated histidine kinase</fullName>
        <ecNumber evidence="2">2.7.13.3</ecNumber>
    </recommendedName>
</protein>
<dbReference type="CDD" id="cd00130">
    <property type="entry name" value="PAS"/>
    <property type="match status" value="1"/>
</dbReference>
<dbReference type="Pfam" id="PF07536">
    <property type="entry name" value="HWE_HK"/>
    <property type="match status" value="1"/>
</dbReference>
<feature type="domain" description="Signal transduction histidine kinase HWE region" evidence="11">
    <location>
        <begin position="459"/>
        <end position="538"/>
    </location>
</feature>
<dbReference type="EC" id="2.7.13.3" evidence="2"/>
<dbReference type="RefSeq" id="WP_164534804.1">
    <property type="nucleotide sequence ID" value="NZ_JAALFG010000003.1"/>
</dbReference>
<dbReference type="Gene3D" id="3.30.450.40">
    <property type="match status" value="2"/>
</dbReference>
<evidence type="ECO:0000313" key="12">
    <source>
        <dbReference type="EMBL" id="NGP18540.1"/>
    </source>
</evidence>
<dbReference type="GO" id="GO:0005524">
    <property type="term" value="F:ATP binding"/>
    <property type="evidence" value="ECO:0007669"/>
    <property type="project" value="UniProtKB-KW"/>
</dbReference>
<evidence type="ECO:0000313" key="13">
    <source>
        <dbReference type="Proteomes" id="UP000474802"/>
    </source>
</evidence>
<name>A0A6M1SN46_9HYPH</name>
<evidence type="ECO:0000256" key="7">
    <source>
        <dbReference type="ARBA" id="ARBA00022777"/>
    </source>
</evidence>
<organism evidence="12 13">
    <name type="scientific">Devosia aurantiaca</name>
    <dbReference type="NCBI Taxonomy" id="2714858"/>
    <lineage>
        <taxon>Bacteria</taxon>
        <taxon>Pseudomonadati</taxon>
        <taxon>Pseudomonadota</taxon>
        <taxon>Alphaproteobacteria</taxon>
        <taxon>Hyphomicrobiales</taxon>
        <taxon>Devosiaceae</taxon>
        <taxon>Devosia</taxon>
    </lineage>
</organism>
<evidence type="ECO:0000256" key="9">
    <source>
        <dbReference type="SAM" id="MobiDB-lite"/>
    </source>
</evidence>
<dbReference type="InterPro" id="IPR035965">
    <property type="entry name" value="PAS-like_dom_sf"/>
</dbReference>
<dbReference type="Pfam" id="PF01590">
    <property type="entry name" value="GAF"/>
    <property type="match status" value="2"/>
</dbReference>
<dbReference type="Gene3D" id="3.30.450.20">
    <property type="entry name" value="PAS domain"/>
    <property type="match status" value="1"/>
</dbReference>
<gene>
    <name evidence="12" type="ORF">G5575_13540</name>
</gene>
<dbReference type="InterPro" id="IPR003018">
    <property type="entry name" value="GAF"/>
</dbReference>
<keyword evidence="7" id="KW-0418">Kinase</keyword>
<evidence type="ECO:0000256" key="1">
    <source>
        <dbReference type="ARBA" id="ARBA00000085"/>
    </source>
</evidence>
<evidence type="ECO:0000259" key="11">
    <source>
        <dbReference type="SMART" id="SM00911"/>
    </source>
</evidence>
<keyword evidence="6" id="KW-0547">Nucleotide-binding</keyword>
<dbReference type="InterPro" id="IPR000014">
    <property type="entry name" value="PAS"/>
</dbReference>